<dbReference type="OrthoDB" id="5493722at2"/>
<evidence type="ECO:0000313" key="7">
    <source>
        <dbReference type="EMBL" id="OJH39869.1"/>
    </source>
</evidence>
<dbReference type="AlphaFoldDB" id="A0A1L9BCB2"/>
<organism evidence="7 8">
    <name type="scientific">Cystobacter ferrugineus</name>
    <dbReference type="NCBI Taxonomy" id="83449"/>
    <lineage>
        <taxon>Bacteria</taxon>
        <taxon>Pseudomonadati</taxon>
        <taxon>Myxococcota</taxon>
        <taxon>Myxococcia</taxon>
        <taxon>Myxococcales</taxon>
        <taxon>Cystobacterineae</taxon>
        <taxon>Archangiaceae</taxon>
        <taxon>Cystobacter</taxon>
    </lineage>
</organism>
<gene>
    <name evidence="7" type="ORF">BON30_12305</name>
</gene>
<comment type="subcellular location">
    <subcellularLocation>
        <location evidence="1">Membrane</location>
        <topology evidence="1">Multi-pass membrane protein</topology>
    </subcellularLocation>
</comment>
<dbReference type="InterPro" id="IPR051533">
    <property type="entry name" value="WaaL-like"/>
</dbReference>
<name>A0A1L9BCB2_9BACT</name>
<protein>
    <recommendedName>
        <fullName evidence="6">O-antigen ligase-related domain-containing protein</fullName>
    </recommendedName>
</protein>
<dbReference type="PROSITE" id="PS51257">
    <property type="entry name" value="PROKAR_LIPOPROTEIN"/>
    <property type="match status" value="1"/>
</dbReference>
<evidence type="ECO:0000259" key="6">
    <source>
        <dbReference type="Pfam" id="PF04932"/>
    </source>
</evidence>
<evidence type="ECO:0000256" key="5">
    <source>
        <dbReference type="SAM" id="Phobius"/>
    </source>
</evidence>
<dbReference type="STRING" id="83449.BON30_12305"/>
<sequence>MSVRRDVLERVLFAFMLLWGVGCLFLEGLAAVGFAGSALGALVVARQEGVTVRGAVRAWVPLGVFLAWALLIPTLAGHPPSGTGVARLLDFVGIPVAAVAFSFLSDARRMRLAWVLGGLFLVSCAVAGLQHFGVWPPLETWAPLAWTRLPFERVYEPVVGAEHRFMAGGLLFHRLKFSHIGGMVAVFALGVGLRLRGRRQWAALAVAGVGLVSVGLFPYARAGSVALVVVMGGVVLLGLPRRVALPTCAAVLTLAVLTLALNRPLRERFLDSGSDSGSGNRPALRETGLRAVRQHPVTGVGPGRFQARKYATPDMPEQAREHPGKSHNQYLSMAAETGVPGALLFVALLGWLAWRMPRGRPEGLGALGALGFFCLLSLLHDPLFHVQAAQALVLLLGIGLSARRGVDWRSGTQAG</sequence>
<dbReference type="Pfam" id="PF04932">
    <property type="entry name" value="Wzy_C"/>
    <property type="match status" value="1"/>
</dbReference>
<dbReference type="PANTHER" id="PTHR37422">
    <property type="entry name" value="TEICHURONIC ACID BIOSYNTHESIS PROTEIN TUAE"/>
    <property type="match status" value="1"/>
</dbReference>
<evidence type="ECO:0000256" key="2">
    <source>
        <dbReference type="ARBA" id="ARBA00022692"/>
    </source>
</evidence>
<feature type="transmembrane region" description="Helical" evidence="5">
    <location>
        <begin position="88"/>
        <end position="105"/>
    </location>
</feature>
<dbReference type="EMBL" id="MPIN01000003">
    <property type="protein sequence ID" value="OJH39869.1"/>
    <property type="molecule type" value="Genomic_DNA"/>
</dbReference>
<reference evidence="7 8" key="2">
    <citation type="submission" date="2016-12" db="EMBL/GenBank/DDBJ databases">
        <title>Draft Genome Sequence of Cystobacter ferrugineus Strain Cbfe23.</title>
        <authorList>
            <person name="Akbar S."/>
            <person name="Dowd S.E."/>
            <person name="Stevens D.C."/>
        </authorList>
    </citation>
    <scope>NUCLEOTIDE SEQUENCE [LARGE SCALE GENOMIC DNA]</scope>
    <source>
        <strain evidence="7 8">Cbfe23</strain>
    </source>
</reference>
<keyword evidence="2 5" id="KW-0812">Transmembrane</keyword>
<feature type="domain" description="O-antigen ligase-related" evidence="6">
    <location>
        <begin position="219"/>
        <end position="346"/>
    </location>
</feature>
<feature type="transmembrane region" description="Helical" evidence="5">
    <location>
        <begin position="200"/>
        <end position="217"/>
    </location>
</feature>
<dbReference type="InterPro" id="IPR007016">
    <property type="entry name" value="O-antigen_ligase-rel_domated"/>
</dbReference>
<evidence type="ECO:0000256" key="1">
    <source>
        <dbReference type="ARBA" id="ARBA00004141"/>
    </source>
</evidence>
<comment type="caution">
    <text evidence="7">The sequence shown here is derived from an EMBL/GenBank/DDBJ whole genome shotgun (WGS) entry which is preliminary data.</text>
</comment>
<feature type="transmembrane region" description="Helical" evidence="5">
    <location>
        <begin position="330"/>
        <end position="352"/>
    </location>
</feature>
<reference evidence="8" key="1">
    <citation type="submission" date="2016-11" db="EMBL/GenBank/DDBJ databases">
        <authorList>
            <person name="Shukria A."/>
            <person name="Stevens D.C."/>
        </authorList>
    </citation>
    <scope>NUCLEOTIDE SEQUENCE [LARGE SCALE GENOMIC DNA]</scope>
    <source>
        <strain evidence="8">Cbfe23</strain>
    </source>
</reference>
<dbReference type="RefSeq" id="WP_071898499.1">
    <property type="nucleotide sequence ID" value="NZ_MPIN01000003.1"/>
</dbReference>
<feature type="transmembrane region" description="Helical" evidence="5">
    <location>
        <begin position="386"/>
        <end position="402"/>
    </location>
</feature>
<evidence type="ECO:0000256" key="4">
    <source>
        <dbReference type="ARBA" id="ARBA00023136"/>
    </source>
</evidence>
<keyword evidence="8" id="KW-1185">Reference proteome</keyword>
<feature type="transmembrane region" description="Helical" evidence="5">
    <location>
        <begin position="175"/>
        <end position="193"/>
    </location>
</feature>
<feature type="transmembrane region" description="Helical" evidence="5">
    <location>
        <begin position="112"/>
        <end position="132"/>
    </location>
</feature>
<evidence type="ECO:0000256" key="3">
    <source>
        <dbReference type="ARBA" id="ARBA00022989"/>
    </source>
</evidence>
<keyword evidence="4 5" id="KW-0472">Membrane</keyword>
<accession>A0A1L9BCB2</accession>
<keyword evidence="3 5" id="KW-1133">Transmembrane helix</keyword>
<dbReference type="GO" id="GO:0016020">
    <property type="term" value="C:membrane"/>
    <property type="evidence" value="ECO:0007669"/>
    <property type="project" value="UniProtKB-SubCell"/>
</dbReference>
<proteinExistence type="predicted"/>
<evidence type="ECO:0000313" key="8">
    <source>
        <dbReference type="Proteomes" id="UP000182229"/>
    </source>
</evidence>
<dbReference type="Proteomes" id="UP000182229">
    <property type="component" value="Unassembled WGS sequence"/>
</dbReference>
<feature type="transmembrane region" description="Helical" evidence="5">
    <location>
        <begin position="56"/>
        <end position="76"/>
    </location>
</feature>
<dbReference type="PANTHER" id="PTHR37422:SF13">
    <property type="entry name" value="LIPOPOLYSACCHARIDE BIOSYNTHESIS PROTEIN PA4999-RELATED"/>
    <property type="match status" value="1"/>
</dbReference>
<feature type="transmembrane region" description="Helical" evidence="5">
    <location>
        <begin position="244"/>
        <end position="261"/>
    </location>
</feature>
<feature type="transmembrane region" description="Helical" evidence="5">
    <location>
        <begin position="12"/>
        <end position="44"/>
    </location>
</feature>